<dbReference type="Proteomes" id="UP001152646">
    <property type="component" value="Unassembled WGS sequence"/>
</dbReference>
<proteinExistence type="predicted"/>
<reference evidence="1" key="1">
    <citation type="submission" date="2021-07" db="EMBL/GenBank/DDBJ databases">
        <authorList>
            <person name="Branca A.L. A."/>
        </authorList>
    </citation>
    <scope>NUCLEOTIDE SEQUENCE</scope>
</reference>
<dbReference type="EMBL" id="CAJVPA010000214">
    <property type="protein sequence ID" value="CAG8407233.1"/>
    <property type="molecule type" value="Genomic_DNA"/>
</dbReference>
<sequence>MASLSVGDIVLCSQIAYRLLTAATIGRKNAPRDLRELENVLMALSCSLSHLQNAVEVMSSGNCNPNPHAVDVQQNLGFMVRSCCTVLEDLERATAKYRDIIREPSSAQMGGSNARFVKIKSQWRRFMWDFREESLTRYRQKLEAHTAAINLILNTCIWSAADRIENNIRRQNQMMEMLLYQPSHLNGRFSALVHNAHLPDTSDHVESHFLSLLPALPEPTVR</sequence>
<gene>
    <name evidence="1" type="ORF">PSALAMII_LOCUS8772</name>
</gene>
<dbReference type="AlphaFoldDB" id="A0A9W4JRH3"/>
<dbReference type="OrthoDB" id="5404564at2759"/>
<evidence type="ECO:0008006" key="3">
    <source>
        <dbReference type="Google" id="ProtNLM"/>
    </source>
</evidence>
<comment type="caution">
    <text evidence="1">The sequence shown here is derived from an EMBL/GenBank/DDBJ whole genome shotgun (WGS) entry which is preliminary data.</text>
</comment>
<dbReference type="PANTHER" id="PTHR38886:SF1">
    <property type="entry name" value="NACHT-NTPASE AND P-LOOP NTPASES N-TERMINAL DOMAIN-CONTAINING PROTEIN"/>
    <property type="match status" value="1"/>
</dbReference>
<evidence type="ECO:0000313" key="2">
    <source>
        <dbReference type="Proteomes" id="UP001152646"/>
    </source>
</evidence>
<dbReference type="PANTHER" id="PTHR38886">
    <property type="entry name" value="SESA DOMAIN-CONTAINING PROTEIN"/>
    <property type="match status" value="1"/>
</dbReference>
<organism evidence="1 2">
    <name type="scientific">Penicillium salamii</name>
    <dbReference type="NCBI Taxonomy" id="1612424"/>
    <lineage>
        <taxon>Eukaryota</taxon>
        <taxon>Fungi</taxon>
        <taxon>Dikarya</taxon>
        <taxon>Ascomycota</taxon>
        <taxon>Pezizomycotina</taxon>
        <taxon>Eurotiomycetes</taxon>
        <taxon>Eurotiomycetidae</taxon>
        <taxon>Eurotiales</taxon>
        <taxon>Aspergillaceae</taxon>
        <taxon>Penicillium</taxon>
    </lineage>
</organism>
<accession>A0A9W4JRH3</accession>
<protein>
    <recommendedName>
        <fullName evidence="3">Fungal N-terminal domain-containing protein</fullName>
    </recommendedName>
</protein>
<name>A0A9W4JRH3_9EURO</name>
<evidence type="ECO:0000313" key="1">
    <source>
        <dbReference type="EMBL" id="CAG8407233.1"/>
    </source>
</evidence>